<gene>
    <name evidence="2" type="ORF">QGM71_14940</name>
</gene>
<proteinExistence type="predicted"/>
<evidence type="ECO:0000256" key="1">
    <source>
        <dbReference type="SAM" id="SignalP"/>
    </source>
</evidence>
<name>A0ABU6KHU5_9BACI</name>
<protein>
    <submittedName>
        <fullName evidence="2">Uncharacterized protein</fullName>
    </submittedName>
</protein>
<evidence type="ECO:0000313" key="3">
    <source>
        <dbReference type="Proteomes" id="UP001335737"/>
    </source>
</evidence>
<comment type="caution">
    <text evidence="2">The sequence shown here is derived from an EMBL/GenBank/DDBJ whole genome shotgun (WGS) entry which is preliminary data.</text>
</comment>
<dbReference type="Pfam" id="PF26328">
    <property type="entry name" value="YolC_YozM"/>
    <property type="match status" value="1"/>
</dbReference>
<reference evidence="2 3" key="1">
    <citation type="journal article" date="2024" name="Int. J. Syst. Evol. Microbiol.">
        <title>Virgibacillus tibetensis sp. nov., isolated from salt lake on the Tibetan Plateau of China.</title>
        <authorList>
            <person name="Phurbu D."/>
            <person name="Liu Z.-X."/>
            <person name="Wang R."/>
            <person name="Zheng Y.-Y."/>
            <person name="Liu H.-C."/>
            <person name="Zhou Y.-G."/>
            <person name="Yu Y.-J."/>
            <person name="Li A.-H."/>
        </authorList>
    </citation>
    <scope>NUCLEOTIDE SEQUENCE [LARGE SCALE GENOMIC DNA]</scope>
    <source>
        <strain evidence="2 3">C22-A2</strain>
    </source>
</reference>
<dbReference type="EMBL" id="JARZFX010000008">
    <property type="protein sequence ID" value="MEC5424780.1"/>
    <property type="molecule type" value="Genomic_DNA"/>
</dbReference>
<dbReference type="InterPro" id="IPR058995">
    <property type="entry name" value="YolC/YozM-like"/>
</dbReference>
<keyword evidence="1" id="KW-0732">Signal</keyword>
<accession>A0ABU6KHU5</accession>
<evidence type="ECO:0000313" key="2">
    <source>
        <dbReference type="EMBL" id="MEC5424780.1"/>
    </source>
</evidence>
<feature type="chain" id="PRO_5046866518" evidence="1">
    <location>
        <begin position="25"/>
        <end position="103"/>
    </location>
</feature>
<dbReference type="Proteomes" id="UP001335737">
    <property type="component" value="Unassembled WGS sequence"/>
</dbReference>
<dbReference type="RefSeq" id="WP_327608343.1">
    <property type="nucleotide sequence ID" value="NZ_JARZFX010000008.1"/>
</dbReference>
<keyword evidence="3" id="KW-1185">Reference proteome</keyword>
<feature type="signal peptide" evidence="1">
    <location>
        <begin position="1"/>
        <end position="24"/>
    </location>
</feature>
<organism evidence="2 3">
    <name type="scientific">Virgibacillus tibetensis</name>
    <dbReference type="NCBI Taxonomy" id="3042313"/>
    <lineage>
        <taxon>Bacteria</taxon>
        <taxon>Bacillati</taxon>
        <taxon>Bacillota</taxon>
        <taxon>Bacilli</taxon>
        <taxon>Bacillales</taxon>
        <taxon>Bacillaceae</taxon>
        <taxon>Virgibacillus</taxon>
    </lineage>
</organism>
<sequence length="103" mass="11677">MGIKRKLGILVLMCTAAFTFIGFAQKEPYSLDGVVDSVWGKYKVQSTQVGEFGESSEREPAIFVDVYDKNDIPKVEKYLEDNLSKDDLAKYEINVFSNKGIHY</sequence>